<protein>
    <submittedName>
        <fullName evidence="1">Uncharacterized protein</fullName>
    </submittedName>
</protein>
<dbReference type="EMBL" id="LR796235">
    <property type="protein sequence ID" value="CAB4129838.1"/>
    <property type="molecule type" value="Genomic_DNA"/>
</dbReference>
<reference evidence="1" key="1">
    <citation type="submission" date="2020-04" db="EMBL/GenBank/DDBJ databases">
        <authorList>
            <person name="Chiriac C."/>
            <person name="Salcher M."/>
            <person name="Ghai R."/>
            <person name="Kavagutti S V."/>
        </authorList>
    </citation>
    <scope>NUCLEOTIDE SEQUENCE</scope>
</reference>
<sequence length="369" mass="43417">MEFKIFKNLKEEEEKPVLTGFQNKLVKLITLFQNGDVSEEDIENAMGSFDKFFELIIKYNLSHYIDPFNNDWSDYQNKIIYQFIQKDPNYIYKIMEMEFSDITEIDGKYYVDLQDSGELAQFFSSGRNDISEDRIAEILNGDDGNFYDDVTNDEFKDVYEELEPKYQEEIRGYIKEELLKIGTLSIGYKTPELIEDLAKEQGDESNLKLNEEIITQLLQDNDCVEYFIMNSGLDIQSELYSLYTNCYGSVYANELYDSIIGQLVGEVIDNKEREDYKYKKHDYSKNTFTERWGVRYEVTKTAHYNIKLWFEANVNNPYENLNYHGGYINLLKSLFDNGDLNWLSSGRTPDYPDLGDVTNCLNIEFNSYF</sequence>
<proteinExistence type="predicted"/>
<evidence type="ECO:0000313" key="1">
    <source>
        <dbReference type="EMBL" id="CAB4129838.1"/>
    </source>
</evidence>
<gene>
    <name evidence="1" type="ORF">UFOVP117_124</name>
</gene>
<name>A0A6J5L4Y9_9CAUD</name>
<organism evidence="1">
    <name type="scientific">uncultured Caudovirales phage</name>
    <dbReference type="NCBI Taxonomy" id="2100421"/>
    <lineage>
        <taxon>Viruses</taxon>
        <taxon>Duplodnaviria</taxon>
        <taxon>Heunggongvirae</taxon>
        <taxon>Uroviricota</taxon>
        <taxon>Caudoviricetes</taxon>
        <taxon>Peduoviridae</taxon>
        <taxon>Maltschvirus</taxon>
        <taxon>Maltschvirus maltsch</taxon>
    </lineage>
</organism>
<accession>A0A6J5L4Y9</accession>